<name>A0A2W7NSQ4_9BACT</name>
<keyword evidence="1" id="KW-0812">Transmembrane</keyword>
<keyword evidence="1" id="KW-1133">Transmembrane helix</keyword>
<dbReference type="OrthoDB" id="913551at2"/>
<reference evidence="2 3" key="1">
    <citation type="submission" date="2018-06" db="EMBL/GenBank/DDBJ databases">
        <title>Genomic Encyclopedia of Archaeal and Bacterial Type Strains, Phase II (KMG-II): from individual species to whole genera.</title>
        <authorList>
            <person name="Goeker M."/>
        </authorList>
    </citation>
    <scope>NUCLEOTIDE SEQUENCE [LARGE SCALE GENOMIC DNA]</scope>
    <source>
        <strain evidence="2 3">DSM 6779</strain>
    </source>
</reference>
<organism evidence="2 3">
    <name type="scientific">Breznakibacter xylanolyticus</name>
    <dbReference type="NCBI Taxonomy" id="990"/>
    <lineage>
        <taxon>Bacteria</taxon>
        <taxon>Pseudomonadati</taxon>
        <taxon>Bacteroidota</taxon>
        <taxon>Bacteroidia</taxon>
        <taxon>Marinilabiliales</taxon>
        <taxon>Marinilabiliaceae</taxon>
        <taxon>Breznakibacter</taxon>
    </lineage>
</organism>
<dbReference type="SUPFAM" id="SSF53756">
    <property type="entry name" value="UDP-Glycosyltransferase/glycogen phosphorylase"/>
    <property type="match status" value="1"/>
</dbReference>
<evidence type="ECO:0000256" key="1">
    <source>
        <dbReference type="SAM" id="Phobius"/>
    </source>
</evidence>
<dbReference type="AlphaFoldDB" id="A0A2W7NSQ4"/>
<evidence type="ECO:0000313" key="2">
    <source>
        <dbReference type="EMBL" id="PZX14282.1"/>
    </source>
</evidence>
<keyword evidence="1" id="KW-0472">Membrane</keyword>
<sequence>MKVCFLVPDGTGLRNYLYSRVMDNFSPNDDVIVWTPLAAEVVEGVGNLHGRSIHYVKMELFREPWYCKLLKEAITYARLRHNTRIDANSTTMLNWTRKKYKGGAWLFYKIAALIGILCLNRYASIFLFERWYDKLVGRTRFVLSQQQELKKMNVDVIFCTHQRSADAAAIVKASSLLGIPSIGAIYSWDNLPKARLLVKSDKYVVWSEYMRREMNRYYPEIPDRNIVVTGTPQFEFYAEREMYYSRDAFCKRLGLNPENKILCFSGNDLTFPCDDLYLSDLAESLMMIPESRRPQILLRRCPVDLSGRFDKVIDKYPDLIKVSEPHWKKYPGGWDAIVPTPDDVALLVNVCLHADAVINVGSTMAHDFAVFDKPAIYINYDQPDVAGWSAVINNQYQQFRSMPDRECVIWLDRKEDIVAAVQQALEHPTEVAISRQKWLETIVKHPLSGASENIARLCQHDARLRTQKSFREMHVSVN</sequence>
<dbReference type="EMBL" id="QKZK01000021">
    <property type="protein sequence ID" value="PZX14282.1"/>
    <property type="molecule type" value="Genomic_DNA"/>
</dbReference>
<gene>
    <name evidence="2" type="ORF">LX69_02462</name>
</gene>
<dbReference type="Proteomes" id="UP000249239">
    <property type="component" value="Unassembled WGS sequence"/>
</dbReference>
<dbReference type="RefSeq" id="WP_111446317.1">
    <property type="nucleotide sequence ID" value="NZ_QKZK01000021.1"/>
</dbReference>
<feature type="transmembrane region" description="Helical" evidence="1">
    <location>
        <begin position="106"/>
        <end position="128"/>
    </location>
</feature>
<protein>
    <recommendedName>
        <fullName evidence="4">CDP-glycerol:poly(Glycerophosphate) glycerophosphotransferase</fullName>
    </recommendedName>
</protein>
<evidence type="ECO:0000313" key="3">
    <source>
        <dbReference type="Proteomes" id="UP000249239"/>
    </source>
</evidence>
<evidence type="ECO:0008006" key="4">
    <source>
        <dbReference type="Google" id="ProtNLM"/>
    </source>
</evidence>
<comment type="caution">
    <text evidence="2">The sequence shown here is derived from an EMBL/GenBank/DDBJ whole genome shotgun (WGS) entry which is preliminary data.</text>
</comment>
<keyword evidence="3" id="KW-1185">Reference proteome</keyword>
<proteinExistence type="predicted"/>
<accession>A0A2W7NSQ4</accession>